<organism evidence="14 15">
    <name type="scientific">Saguinus oedipus</name>
    <name type="common">Cotton-top tamarin</name>
    <name type="synonym">Oedipomidas oedipus</name>
    <dbReference type="NCBI Taxonomy" id="9490"/>
    <lineage>
        <taxon>Eukaryota</taxon>
        <taxon>Metazoa</taxon>
        <taxon>Chordata</taxon>
        <taxon>Craniata</taxon>
        <taxon>Vertebrata</taxon>
        <taxon>Euteleostomi</taxon>
        <taxon>Mammalia</taxon>
        <taxon>Eutheria</taxon>
        <taxon>Euarchontoglires</taxon>
        <taxon>Primates</taxon>
        <taxon>Haplorrhini</taxon>
        <taxon>Platyrrhini</taxon>
        <taxon>Cebidae</taxon>
        <taxon>Callitrichinae</taxon>
        <taxon>Saguinus</taxon>
    </lineage>
</organism>
<dbReference type="InterPro" id="IPR004072">
    <property type="entry name" value="Vmron_rcpt_1"/>
</dbReference>
<dbReference type="EMBL" id="JASSZA010000011">
    <property type="protein sequence ID" value="KAK2097956.1"/>
    <property type="molecule type" value="Genomic_DNA"/>
</dbReference>
<dbReference type="Pfam" id="PF03402">
    <property type="entry name" value="V1R"/>
    <property type="match status" value="1"/>
</dbReference>
<feature type="transmembrane region" description="Helical" evidence="12">
    <location>
        <begin position="238"/>
        <end position="265"/>
    </location>
</feature>
<evidence type="ECO:0000256" key="5">
    <source>
        <dbReference type="ARBA" id="ARBA00022507"/>
    </source>
</evidence>
<comment type="similarity">
    <text evidence="3 12">Belongs to the G-protein coupled receptor 1 family.</text>
</comment>
<dbReference type="SUPFAM" id="SSF81321">
    <property type="entry name" value="Family A G protein-coupled receptor-like"/>
    <property type="match status" value="1"/>
</dbReference>
<feature type="transmembrane region" description="Helical" evidence="12">
    <location>
        <begin position="192"/>
        <end position="210"/>
    </location>
</feature>
<comment type="subcellular location">
    <subcellularLocation>
        <location evidence="2 12">Cell membrane</location>
        <topology evidence="2 12">Multi-pass membrane protein</topology>
    </subcellularLocation>
</comment>
<dbReference type="InterPro" id="IPR017452">
    <property type="entry name" value="GPCR_Rhodpsn_7TM"/>
</dbReference>
<keyword evidence="8 12" id="KW-0297">G-protein coupled receptor</keyword>
<evidence type="ECO:0000256" key="3">
    <source>
        <dbReference type="ARBA" id="ARBA00010663"/>
    </source>
</evidence>
<keyword evidence="5 12" id="KW-0589">Pheromone response</keyword>
<sequence length="312" mass="35512">MDRLSTYLVLKSVFLSQAAVGLPANILFLFFLIFTLVQHHKPKPHDLISCHLAFIHVLMFLTVVDVLSPDLLESLPFENDFKCKSFFYINRVMRGLSICTTCLLSVHQASTISPINVWLARFKHKFTNNMVSVIFLFWPLNLSLSSNIMLFTVVSSNMSQPNLLPMTKHCSLSPINSTIRGVFFTLTISRDFLLVGITLLSGMYMVIHLFRHQRRSQHLRSTSLSPRSSPEKKAIQTILLLVSFFVVMYSVDIIISSSSTLLWVYNPVILNVQNLVVNAYATITPFVQISSDKRIVDTLQNMQLECYKLLTS</sequence>
<proteinExistence type="inferred from homology"/>
<evidence type="ECO:0000256" key="11">
    <source>
        <dbReference type="ARBA" id="ARBA00023224"/>
    </source>
</evidence>
<keyword evidence="9 12" id="KW-0472">Membrane</keyword>
<dbReference type="PANTHER" id="PTHR24062">
    <property type="entry name" value="VOMERONASAL TYPE-1 RECEPTOR"/>
    <property type="match status" value="1"/>
</dbReference>
<dbReference type="PROSITE" id="PS50262">
    <property type="entry name" value="G_PROTEIN_RECEP_F1_2"/>
    <property type="match status" value="1"/>
</dbReference>
<evidence type="ECO:0000256" key="12">
    <source>
        <dbReference type="RuleBase" id="RU364061"/>
    </source>
</evidence>
<evidence type="ECO:0000256" key="1">
    <source>
        <dbReference type="ARBA" id="ARBA00003878"/>
    </source>
</evidence>
<evidence type="ECO:0000313" key="14">
    <source>
        <dbReference type="EMBL" id="KAK2097956.1"/>
    </source>
</evidence>
<keyword evidence="15" id="KW-1185">Reference proteome</keyword>
<accession>A0ABQ9UM82</accession>
<evidence type="ECO:0000256" key="4">
    <source>
        <dbReference type="ARBA" id="ARBA00022475"/>
    </source>
</evidence>
<evidence type="ECO:0000256" key="2">
    <source>
        <dbReference type="ARBA" id="ARBA00004651"/>
    </source>
</evidence>
<reference evidence="14 15" key="1">
    <citation type="submission" date="2023-05" db="EMBL/GenBank/DDBJ databases">
        <title>B98-5 Cell Line De Novo Hybrid Assembly: An Optical Mapping Approach.</title>
        <authorList>
            <person name="Kananen K."/>
            <person name="Auerbach J.A."/>
            <person name="Kautto E."/>
            <person name="Blachly J.S."/>
        </authorList>
    </citation>
    <scope>NUCLEOTIDE SEQUENCE [LARGE SCALE GENOMIC DNA]</scope>
    <source>
        <strain evidence="14">B95-8</strain>
        <tissue evidence="14">Cell line</tissue>
    </source>
</reference>
<feature type="transmembrane region" description="Helical" evidence="12">
    <location>
        <begin position="131"/>
        <end position="154"/>
    </location>
</feature>
<name>A0ABQ9UM82_SAGOE</name>
<keyword evidence="10 12" id="KW-0675">Receptor</keyword>
<evidence type="ECO:0000313" key="15">
    <source>
        <dbReference type="Proteomes" id="UP001266305"/>
    </source>
</evidence>
<keyword evidence="7 12" id="KW-1133">Transmembrane helix</keyword>
<keyword evidence="4 12" id="KW-1003">Cell membrane</keyword>
<evidence type="ECO:0000256" key="8">
    <source>
        <dbReference type="ARBA" id="ARBA00023040"/>
    </source>
</evidence>
<dbReference type="Proteomes" id="UP001266305">
    <property type="component" value="Unassembled WGS sequence"/>
</dbReference>
<comment type="caution">
    <text evidence="12">Lacks conserved residue(s) required for the propagation of feature annotation.</text>
</comment>
<evidence type="ECO:0000256" key="6">
    <source>
        <dbReference type="ARBA" id="ARBA00022692"/>
    </source>
</evidence>
<comment type="caution">
    <text evidence="14">The sequence shown here is derived from an EMBL/GenBank/DDBJ whole genome shotgun (WGS) entry which is preliminary data.</text>
</comment>
<keyword evidence="6 12" id="KW-0812">Transmembrane</keyword>
<dbReference type="PRINTS" id="PR01534">
    <property type="entry name" value="VOMERONASL1R"/>
</dbReference>
<evidence type="ECO:0000256" key="10">
    <source>
        <dbReference type="ARBA" id="ARBA00023170"/>
    </source>
</evidence>
<gene>
    <name evidence="14" type="ORF">P7K49_023407</name>
</gene>
<evidence type="ECO:0000259" key="13">
    <source>
        <dbReference type="PROSITE" id="PS50262"/>
    </source>
</evidence>
<keyword evidence="11 12" id="KW-0807">Transducer</keyword>
<feature type="transmembrane region" description="Helical" evidence="12">
    <location>
        <begin position="12"/>
        <end position="36"/>
    </location>
</feature>
<feature type="domain" description="G-protein coupled receptors family 1 profile" evidence="13">
    <location>
        <begin position="24"/>
        <end position="288"/>
    </location>
</feature>
<dbReference type="Gene3D" id="1.20.1070.10">
    <property type="entry name" value="Rhodopsin 7-helix transmembrane proteins"/>
    <property type="match status" value="1"/>
</dbReference>
<evidence type="ECO:0000256" key="9">
    <source>
        <dbReference type="ARBA" id="ARBA00023136"/>
    </source>
</evidence>
<evidence type="ECO:0000256" key="7">
    <source>
        <dbReference type="ARBA" id="ARBA00022989"/>
    </source>
</evidence>
<protein>
    <recommendedName>
        <fullName evidence="12">Vomeronasal type-1 receptor</fullName>
    </recommendedName>
</protein>
<comment type="function">
    <text evidence="1">Putative pheromone receptor.</text>
</comment>